<protein>
    <submittedName>
        <fullName evidence="5">S-adenosylmethionine tRNA ribosyltransferase</fullName>
    </submittedName>
</protein>
<dbReference type="AlphaFoldDB" id="A0A0V8IRG5"/>
<dbReference type="InterPro" id="IPR036100">
    <property type="entry name" value="QueA_sf"/>
</dbReference>
<dbReference type="InterPro" id="IPR042118">
    <property type="entry name" value="QueA_dom1"/>
</dbReference>
<keyword evidence="1" id="KW-0963">Cytoplasm</keyword>
<sequence>MMSAALSFVLPDELNASMPPERRGIRRDYVKMMVIDKKEGTTSHSHFYKLDHYLQEGDVLVLNASRTIPAVLKGNLADGTVIEVRLAHKKSDQNWEALILADEVKNGDTIHFSPVLSATVVTAATDSPFSLLAFNLCCTALYDQIYQIGQPVRYEYIETPWDLDYYQTVFATSPGSVEMPSAGRAFSWELLFRLQKKGVRIEYVELHTGLSYLMDDKWHLEPRENLEEYSIPEKTAAAVRQAKSNGHKVIAVGTTVVRALESAVDTKGHLKAARGWTNLYITGTTKLQVADGLITGLHEPEASHLDLLSAFVPVQHLHVSYKEAIGQKYFWHEFGDMNLII</sequence>
<dbReference type="GO" id="GO:0051075">
    <property type="term" value="F:S-adenosylmethionine:tRNA ribosyltransferase-isomerase activity"/>
    <property type="evidence" value="ECO:0007669"/>
    <property type="project" value="TreeGrafter"/>
</dbReference>
<dbReference type="Proteomes" id="UP000054099">
    <property type="component" value="Unassembled WGS sequence"/>
</dbReference>
<dbReference type="InterPro" id="IPR042119">
    <property type="entry name" value="QueA_dom2"/>
</dbReference>
<evidence type="ECO:0000256" key="2">
    <source>
        <dbReference type="ARBA" id="ARBA00022679"/>
    </source>
</evidence>
<dbReference type="PANTHER" id="PTHR30307">
    <property type="entry name" value="S-ADENOSYLMETHIONINE:TRNA RIBOSYLTRANSFERASE-ISOMERASE"/>
    <property type="match status" value="1"/>
</dbReference>
<dbReference type="InterPro" id="IPR003699">
    <property type="entry name" value="QueA"/>
</dbReference>
<evidence type="ECO:0000313" key="5">
    <source>
        <dbReference type="EMBL" id="KSU77367.1"/>
    </source>
</evidence>
<comment type="caution">
    <text evidence="5">The sequence shown here is derived from an EMBL/GenBank/DDBJ whole genome shotgun (WGS) entry which is preliminary data.</text>
</comment>
<proteinExistence type="predicted"/>
<keyword evidence="2 5" id="KW-0808">Transferase</keyword>
<keyword evidence="6" id="KW-1185">Reference proteome</keyword>
<evidence type="ECO:0000256" key="4">
    <source>
        <dbReference type="ARBA" id="ARBA00022785"/>
    </source>
</evidence>
<evidence type="ECO:0000256" key="1">
    <source>
        <dbReference type="ARBA" id="ARBA00022490"/>
    </source>
</evidence>
<name>A0A0V8IRG5_9BACL</name>
<dbReference type="Pfam" id="PF02547">
    <property type="entry name" value="Queuosine_synth"/>
    <property type="match status" value="1"/>
</dbReference>
<evidence type="ECO:0000256" key="3">
    <source>
        <dbReference type="ARBA" id="ARBA00022691"/>
    </source>
</evidence>
<evidence type="ECO:0000313" key="6">
    <source>
        <dbReference type="Proteomes" id="UP000054099"/>
    </source>
</evidence>
<dbReference type="Gene3D" id="2.40.10.240">
    <property type="entry name" value="QueA-like"/>
    <property type="match status" value="1"/>
</dbReference>
<dbReference type="PANTHER" id="PTHR30307:SF0">
    <property type="entry name" value="S-ADENOSYLMETHIONINE:TRNA RIBOSYLTRANSFERASE-ISOMERASE"/>
    <property type="match status" value="1"/>
</dbReference>
<dbReference type="SUPFAM" id="SSF111337">
    <property type="entry name" value="QueA-like"/>
    <property type="match status" value="1"/>
</dbReference>
<gene>
    <name evidence="5" type="ORF">AS030_22135</name>
</gene>
<dbReference type="EMBL" id="LNQN01000010">
    <property type="protein sequence ID" value="KSU77367.1"/>
    <property type="molecule type" value="Genomic_DNA"/>
</dbReference>
<organism evidence="5 6">
    <name type="scientific">Fictibacillus enclensis</name>
    <dbReference type="NCBI Taxonomy" id="1017270"/>
    <lineage>
        <taxon>Bacteria</taxon>
        <taxon>Bacillati</taxon>
        <taxon>Bacillota</taxon>
        <taxon>Bacilli</taxon>
        <taxon>Bacillales</taxon>
        <taxon>Fictibacillaceae</taxon>
        <taxon>Fictibacillus</taxon>
    </lineage>
</organism>
<reference evidence="5 6" key="1">
    <citation type="journal article" date="2014" name="Antonie Van Leeuwenhoek">
        <title>Fictibacillus enclensis sp. nov., isolated from marine sediment.</title>
        <authorList>
            <person name="Dastager S.G."/>
            <person name="Mawlankar R."/>
            <person name="Srinivasan K."/>
            <person name="Tang S.K."/>
            <person name="Lee J.C."/>
            <person name="Ramana V.V."/>
            <person name="Shouche Y.S."/>
        </authorList>
    </citation>
    <scope>NUCLEOTIDE SEQUENCE [LARGE SCALE GENOMIC DNA]</scope>
    <source>
        <strain evidence="5 6">NIO-1003</strain>
    </source>
</reference>
<accession>A0A0V8IRG5</accession>
<keyword evidence="3" id="KW-0949">S-adenosyl-L-methionine</keyword>
<dbReference type="Gene3D" id="3.40.1780.10">
    <property type="entry name" value="QueA-like"/>
    <property type="match status" value="1"/>
</dbReference>
<dbReference type="GO" id="GO:0008616">
    <property type="term" value="P:tRNA queuosine(34) biosynthetic process"/>
    <property type="evidence" value="ECO:0007669"/>
    <property type="project" value="UniProtKB-KW"/>
</dbReference>
<keyword evidence="4" id="KW-0671">Queuosine biosynthesis</keyword>